<dbReference type="Proteomes" id="UP000287033">
    <property type="component" value="Unassembled WGS sequence"/>
</dbReference>
<dbReference type="Gene3D" id="3.20.20.80">
    <property type="entry name" value="Glycosidases"/>
    <property type="match status" value="1"/>
</dbReference>
<gene>
    <name evidence="1" type="ORF">chiPu_0032186</name>
</gene>
<reference evidence="1 2" key="1">
    <citation type="journal article" date="2018" name="Nat. Ecol. Evol.">
        <title>Shark genomes provide insights into elasmobranch evolution and the origin of vertebrates.</title>
        <authorList>
            <person name="Hara Y"/>
            <person name="Yamaguchi K"/>
            <person name="Onimaru K"/>
            <person name="Kadota M"/>
            <person name="Koyanagi M"/>
            <person name="Keeley SD"/>
            <person name="Tatsumi K"/>
            <person name="Tanaka K"/>
            <person name="Motone F"/>
            <person name="Kageyama Y"/>
            <person name="Nozu R"/>
            <person name="Adachi N"/>
            <person name="Nishimura O"/>
            <person name="Nakagawa R"/>
            <person name="Tanegashima C"/>
            <person name="Kiyatake I"/>
            <person name="Matsumoto R"/>
            <person name="Murakumo K"/>
            <person name="Nishida K"/>
            <person name="Terakita A"/>
            <person name="Kuratani S"/>
            <person name="Sato K"/>
            <person name="Hyodo S Kuraku.S."/>
        </authorList>
    </citation>
    <scope>NUCLEOTIDE SEQUENCE [LARGE SCALE GENOMIC DNA]</scope>
</reference>
<proteinExistence type="predicted"/>
<dbReference type="InterPro" id="IPR017853">
    <property type="entry name" value="GH"/>
</dbReference>
<dbReference type="AlphaFoldDB" id="A0A401TZ46"/>
<comment type="caution">
    <text evidence="1">The sequence shown here is derived from an EMBL/GenBank/DDBJ whole genome shotgun (WGS) entry which is preliminary data.</text>
</comment>
<feature type="non-terminal residue" evidence="1">
    <location>
        <position position="199"/>
    </location>
</feature>
<name>A0A401TZ46_CHIPU</name>
<dbReference type="PANTHER" id="PTHR47786:SF2">
    <property type="entry name" value="GLYCOSYL HYDROLASE FAMILY 13 CATALYTIC DOMAIN-CONTAINING PROTEIN"/>
    <property type="match status" value="1"/>
</dbReference>
<protein>
    <recommendedName>
        <fullName evidence="3">Glycosyl hydrolase family 13 catalytic domain-containing protein</fullName>
    </recommendedName>
</protein>
<dbReference type="PANTHER" id="PTHR47786">
    <property type="entry name" value="ALPHA-1,4-GLUCAN:MALTOSE-1-PHOSPHATE MALTOSYLTRANSFERASE"/>
    <property type="match status" value="1"/>
</dbReference>
<keyword evidence="2" id="KW-1185">Reference proteome</keyword>
<dbReference type="OrthoDB" id="5290224at2759"/>
<accession>A0A401TZ46</accession>
<dbReference type="EMBL" id="BEZZ01229935">
    <property type="protein sequence ID" value="GCC47909.1"/>
    <property type="molecule type" value="Genomic_DNA"/>
</dbReference>
<dbReference type="STRING" id="137246.A0A401TZ46"/>
<dbReference type="SUPFAM" id="SSF51445">
    <property type="entry name" value="(Trans)glycosidases"/>
    <property type="match status" value="1"/>
</dbReference>
<evidence type="ECO:0000313" key="2">
    <source>
        <dbReference type="Proteomes" id="UP000287033"/>
    </source>
</evidence>
<sequence>DVVTPDFGSEDAGALWHALRDVVLFWVEQGVKIFRVDNPHTKPLAFWEWLIREVQDRDADVLFLSEAFARPKLMKGLAKLGFSQSYTYFTWRTQRAELEQYLGELTSYPERDFFRPNFFANTPDILPFHLQSGESWMFKSRLALAATLSSSYGMYSGFELLEHAPVPGREEYLNSEKYEIKVRDWDKPGNIKLYIATLN</sequence>
<feature type="non-terminal residue" evidence="1">
    <location>
        <position position="1"/>
    </location>
</feature>
<evidence type="ECO:0000313" key="1">
    <source>
        <dbReference type="EMBL" id="GCC47909.1"/>
    </source>
</evidence>
<evidence type="ECO:0008006" key="3">
    <source>
        <dbReference type="Google" id="ProtNLM"/>
    </source>
</evidence>
<organism evidence="1 2">
    <name type="scientific">Chiloscyllium punctatum</name>
    <name type="common">Brownbanded bambooshark</name>
    <name type="synonym">Hemiscyllium punctatum</name>
    <dbReference type="NCBI Taxonomy" id="137246"/>
    <lineage>
        <taxon>Eukaryota</taxon>
        <taxon>Metazoa</taxon>
        <taxon>Chordata</taxon>
        <taxon>Craniata</taxon>
        <taxon>Vertebrata</taxon>
        <taxon>Chondrichthyes</taxon>
        <taxon>Elasmobranchii</taxon>
        <taxon>Galeomorphii</taxon>
        <taxon>Galeoidea</taxon>
        <taxon>Orectolobiformes</taxon>
        <taxon>Hemiscylliidae</taxon>
        <taxon>Chiloscyllium</taxon>
    </lineage>
</organism>